<reference evidence="2" key="1">
    <citation type="submission" date="2020-08" db="EMBL/GenBank/DDBJ databases">
        <title>Multicomponent nature underlies the extraordinary mechanical properties of spider dragline silk.</title>
        <authorList>
            <person name="Kono N."/>
            <person name="Nakamura H."/>
            <person name="Mori M."/>
            <person name="Yoshida Y."/>
            <person name="Ohtoshi R."/>
            <person name="Malay A.D."/>
            <person name="Moran D.A.P."/>
            <person name="Tomita M."/>
            <person name="Numata K."/>
            <person name="Arakawa K."/>
        </authorList>
    </citation>
    <scope>NUCLEOTIDE SEQUENCE</scope>
</reference>
<protein>
    <submittedName>
        <fullName evidence="2">Uncharacterized protein</fullName>
    </submittedName>
</protein>
<comment type="caution">
    <text evidence="2">The sequence shown here is derived from an EMBL/GenBank/DDBJ whole genome shotgun (WGS) entry which is preliminary data.</text>
</comment>
<accession>A0A8X6VDC0</accession>
<name>A0A8X6VDC0_TRICX</name>
<sequence length="85" mass="9577">MHFESIETQVLTLVECLLTGVKSPLLFFSEYKNQMVIRGKLVARFSEGLSLSRDVLQRAENFPRSHRSPCSTAGSQAVSDEIFLE</sequence>
<evidence type="ECO:0000256" key="1">
    <source>
        <dbReference type="SAM" id="MobiDB-lite"/>
    </source>
</evidence>
<gene>
    <name evidence="2" type="ORF">TNCV_1358381</name>
</gene>
<dbReference type="AlphaFoldDB" id="A0A8X6VDC0"/>
<keyword evidence="3" id="KW-1185">Reference proteome</keyword>
<organism evidence="2 3">
    <name type="scientific">Trichonephila clavipes</name>
    <name type="common">Golden silk orbweaver</name>
    <name type="synonym">Nephila clavipes</name>
    <dbReference type="NCBI Taxonomy" id="2585209"/>
    <lineage>
        <taxon>Eukaryota</taxon>
        <taxon>Metazoa</taxon>
        <taxon>Ecdysozoa</taxon>
        <taxon>Arthropoda</taxon>
        <taxon>Chelicerata</taxon>
        <taxon>Arachnida</taxon>
        <taxon>Araneae</taxon>
        <taxon>Araneomorphae</taxon>
        <taxon>Entelegynae</taxon>
        <taxon>Araneoidea</taxon>
        <taxon>Nephilidae</taxon>
        <taxon>Trichonephila</taxon>
    </lineage>
</organism>
<feature type="region of interest" description="Disordered" evidence="1">
    <location>
        <begin position="64"/>
        <end position="85"/>
    </location>
</feature>
<feature type="compositionally biased region" description="Polar residues" evidence="1">
    <location>
        <begin position="68"/>
        <end position="78"/>
    </location>
</feature>
<evidence type="ECO:0000313" key="2">
    <source>
        <dbReference type="EMBL" id="GFY08434.1"/>
    </source>
</evidence>
<dbReference type="Proteomes" id="UP000887159">
    <property type="component" value="Unassembled WGS sequence"/>
</dbReference>
<dbReference type="EMBL" id="BMAU01021280">
    <property type="protein sequence ID" value="GFY08434.1"/>
    <property type="molecule type" value="Genomic_DNA"/>
</dbReference>
<evidence type="ECO:0000313" key="3">
    <source>
        <dbReference type="Proteomes" id="UP000887159"/>
    </source>
</evidence>
<proteinExistence type="predicted"/>